<proteinExistence type="predicted"/>
<dbReference type="EMBL" id="RCUV01000001">
    <property type="protein sequence ID" value="RLP73738.1"/>
    <property type="molecule type" value="Genomic_DNA"/>
</dbReference>
<keyword evidence="1" id="KW-0812">Transmembrane</keyword>
<name>A0A3L7A158_9MICO</name>
<evidence type="ECO:0000313" key="3">
    <source>
        <dbReference type="Proteomes" id="UP000270299"/>
    </source>
</evidence>
<protein>
    <recommendedName>
        <fullName evidence="4">SHOCT domain-containing protein</fullName>
    </recommendedName>
</protein>
<keyword evidence="1" id="KW-1133">Transmembrane helix</keyword>
<comment type="caution">
    <text evidence="2">The sequence shown here is derived from an EMBL/GenBank/DDBJ whole genome shotgun (WGS) entry which is preliminary data.</text>
</comment>
<keyword evidence="1" id="KW-0472">Membrane</keyword>
<reference evidence="2 3" key="1">
    <citation type="submission" date="2018-10" db="EMBL/GenBank/DDBJ databases">
        <authorList>
            <person name="Li J."/>
        </authorList>
    </citation>
    <scope>NUCLEOTIDE SEQUENCE [LARGE SCALE GENOMIC DNA]</scope>
    <source>
        <strain evidence="2 3">CCTCC AB209002</strain>
    </source>
</reference>
<keyword evidence="3" id="KW-1185">Reference proteome</keyword>
<dbReference type="Proteomes" id="UP000270299">
    <property type="component" value="Unassembled WGS sequence"/>
</dbReference>
<evidence type="ECO:0008006" key="4">
    <source>
        <dbReference type="Google" id="ProtNLM"/>
    </source>
</evidence>
<feature type="transmembrane region" description="Helical" evidence="1">
    <location>
        <begin position="33"/>
        <end position="53"/>
    </location>
</feature>
<organism evidence="2 3">
    <name type="scientific">Mycetocola manganoxydans</name>
    <dbReference type="NCBI Taxonomy" id="699879"/>
    <lineage>
        <taxon>Bacteria</taxon>
        <taxon>Bacillati</taxon>
        <taxon>Actinomycetota</taxon>
        <taxon>Actinomycetes</taxon>
        <taxon>Micrococcales</taxon>
        <taxon>Microbacteriaceae</taxon>
        <taxon>Mycetocola</taxon>
    </lineage>
</organism>
<sequence length="107" mass="11593">MSMISTLVSPALASVAAHPGWGPGWGGGGGPGWVFILVPFLWVLLIALLIGLFSRRWRRSAPPWVTAHGPGTSAESTLAERFAQGDIDETEYRARLEVIRANNPDQR</sequence>
<evidence type="ECO:0000313" key="2">
    <source>
        <dbReference type="EMBL" id="RLP73738.1"/>
    </source>
</evidence>
<dbReference type="AlphaFoldDB" id="A0A3L7A158"/>
<evidence type="ECO:0000256" key="1">
    <source>
        <dbReference type="SAM" id="Phobius"/>
    </source>
</evidence>
<accession>A0A3L7A158</accession>
<gene>
    <name evidence="2" type="ORF">D9V29_00080</name>
</gene>
<dbReference type="OrthoDB" id="3748887at2"/>